<sequence length="47" mass="5198">MRMCCMSAFTSLTLCDLILDSCIWMHASLSHIGIYGCKIVANCDGRI</sequence>
<proteinExistence type="predicted"/>
<reference evidence="2" key="1">
    <citation type="submission" date="2014-09" db="EMBL/GenBank/DDBJ databases">
        <authorList>
            <person name="Magalhaes I.L.F."/>
            <person name="Oliveira U."/>
            <person name="Santos F.R."/>
            <person name="Vidigal T.H.D.A."/>
            <person name="Brescovit A.D."/>
            <person name="Santos A.J."/>
        </authorList>
    </citation>
    <scope>NUCLEOTIDE SEQUENCE</scope>
    <source>
        <tissue evidence="2">Shoot tissue taken approximately 20 cm above the soil surface</tissue>
    </source>
</reference>
<dbReference type="EMBL" id="GBRH01262454">
    <property type="protein sequence ID" value="JAD35441.1"/>
    <property type="molecule type" value="Transcribed_RNA"/>
</dbReference>
<protein>
    <submittedName>
        <fullName evidence="2">Uncharacterized protein</fullName>
    </submittedName>
</protein>
<organism evidence="2">
    <name type="scientific">Arundo donax</name>
    <name type="common">Giant reed</name>
    <name type="synonym">Donax arundinaceus</name>
    <dbReference type="NCBI Taxonomy" id="35708"/>
    <lineage>
        <taxon>Eukaryota</taxon>
        <taxon>Viridiplantae</taxon>
        <taxon>Streptophyta</taxon>
        <taxon>Embryophyta</taxon>
        <taxon>Tracheophyta</taxon>
        <taxon>Spermatophyta</taxon>
        <taxon>Magnoliopsida</taxon>
        <taxon>Liliopsida</taxon>
        <taxon>Poales</taxon>
        <taxon>Poaceae</taxon>
        <taxon>PACMAD clade</taxon>
        <taxon>Arundinoideae</taxon>
        <taxon>Arundineae</taxon>
        <taxon>Arundo</taxon>
    </lineage>
</organism>
<keyword evidence="1" id="KW-0732">Signal</keyword>
<evidence type="ECO:0000313" key="2">
    <source>
        <dbReference type="EMBL" id="JAD35441.1"/>
    </source>
</evidence>
<feature type="signal peptide" evidence="1">
    <location>
        <begin position="1"/>
        <end position="15"/>
    </location>
</feature>
<dbReference type="AlphaFoldDB" id="A0A0A8Z9F6"/>
<accession>A0A0A8Z9F6</accession>
<reference evidence="2" key="2">
    <citation type="journal article" date="2015" name="Data Brief">
        <title>Shoot transcriptome of the giant reed, Arundo donax.</title>
        <authorList>
            <person name="Barrero R.A."/>
            <person name="Guerrero F.D."/>
            <person name="Moolhuijzen P."/>
            <person name="Goolsby J.A."/>
            <person name="Tidwell J."/>
            <person name="Bellgard S.E."/>
            <person name="Bellgard M.I."/>
        </authorList>
    </citation>
    <scope>NUCLEOTIDE SEQUENCE</scope>
    <source>
        <tissue evidence="2">Shoot tissue taken approximately 20 cm above the soil surface</tissue>
    </source>
</reference>
<evidence type="ECO:0000256" key="1">
    <source>
        <dbReference type="SAM" id="SignalP"/>
    </source>
</evidence>
<feature type="chain" id="PRO_5012407224" evidence="1">
    <location>
        <begin position="16"/>
        <end position="47"/>
    </location>
</feature>
<name>A0A0A8Z9F6_ARUDO</name>